<dbReference type="InterPro" id="IPR003876">
    <property type="entry name" value="Arg_deiminase"/>
</dbReference>
<dbReference type="AlphaFoldDB" id="A0A174MY96"/>
<dbReference type="GO" id="GO:0019546">
    <property type="term" value="P:L-arginine deiminase pathway"/>
    <property type="evidence" value="ECO:0007669"/>
    <property type="project" value="TreeGrafter"/>
</dbReference>
<name>A0A174MY96_9ACTN</name>
<evidence type="ECO:0000313" key="4">
    <source>
        <dbReference type="EMBL" id="CUP38659.1"/>
    </source>
</evidence>
<accession>A0A174MY96</accession>
<dbReference type="RefSeq" id="WP_055252609.1">
    <property type="nucleotide sequence ID" value="NZ_CABIXX010000051.1"/>
</dbReference>
<dbReference type="SUPFAM" id="SSF55909">
    <property type="entry name" value="Pentein"/>
    <property type="match status" value="1"/>
</dbReference>
<comment type="similarity">
    <text evidence="1">Belongs to the arginine deiminase family.</text>
</comment>
<sequence>MSALHVQNEIGKLKKALLHCPGSETRNYPDGQFNQVFTLRPSSSSFDLEKALKEHHAYSAMLEREGVEILYLENLLTEALDATEQARRSFIDSYISECGARGIELESAIREYLERIEGSRALAQAAVNGIRYSQVFNTDKEVFSLTKLTADAYSPDDLLVSPLNTMWFTRDPASVIGEGVTLNHMYWPERNREVIAYKTIFTYHPDFRETPQFFKHESTYHIEGGDLHNLNSENIAVGISQRTEPAAIDTLANNLLWDENSTIESVWAIQVPYDDLCIHLDTYFTRVDYETFLVARELLDQARVYRITRGRSEGTTHACHVAGGLKEALRLALGSSSLQFILCGGSNPGAAEVERTNNATSTLCLEPGKVCVYEENAETNKALEQAGIDLIPISIFELTNGFGGPNCLCLPLVRTS</sequence>
<dbReference type="Proteomes" id="UP000095454">
    <property type="component" value="Unassembled WGS sequence"/>
</dbReference>
<evidence type="ECO:0000256" key="1">
    <source>
        <dbReference type="ARBA" id="ARBA00010206"/>
    </source>
</evidence>
<dbReference type="Gene3D" id="3.75.10.10">
    <property type="entry name" value="L-arginine/glycine Amidinotransferase, Chain A"/>
    <property type="match status" value="1"/>
</dbReference>
<evidence type="ECO:0000256" key="3">
    <source>
        <dbReference type="PIRSR" id="PIRSR006356-1"/>
    </source>
</evidence>
<dbReference type="EC" id="3.5.3.6" evidence="4"/>
<protein>
    <submittedName>
        <fullName evidence="4">Arginine deiminase</fullName>
        <ecNumber evidence="4">3.5.3.6</ecNumber>
    </submittedName>
</protein>
<reference evidence="4 5" key="1">
    <citation type="submission" date="2015-09" db="EMBL/GenBank/DDBJ databases">
        <authorList>
            <consortium name="Pathogen Informatics"/>
        </authorList>
    </citation>
    <scope>NUCLEOTIDE SEQUENCE [LARGE SCALE GENOMIC DNA]</scope>
    <source>
        <strain evidence="4 5">2789STDY5834902</strain>
    </source>
</reference>
<dbReference type="Gene3D" id="1.10.3930.10">
    <property type="entry name" value="Arginine deiminase"/>
    <property type="match status" value="1"/>
</dbReference>
<organism evidence="4 5">
    <name type="scientific">Collinsella aerofaciens</name>
    <dbReference type="NCBI Taxonomy" id="74426"/>
    <lineage>
        <taxon>Bacteria</taxon>
        <taxon>Bacillati</taxon>
        <taxon>Actinomycetota</taxon>
        <taxon>Coriobacteriia</taxon>
        <taxon>Coriobacteriales</taxon>
        <taxon>Coriobacteriaceae</taxon>
        <taxon>Collinsella</taxon>
    </lineage>
</organism>
<dbReference type="PANTHER" id="PTHR47271">
    <property type="entry name" value="ARGININE DEIMINASE"/>
    <property type="match status" value="1"/>
</dbReference>
<feature type="active site" description="Amidino-cysteine intermediate" evidence="3">
    <location>
        <position position="407"/>
    </location>
</feature>
<dbReference type="EMBL" id="CZAQ01000051">
    <property type="protein sequence ID" value="CUP38659.1"/>
    <property type="molecule type" value="Genomic_DNA"/>
</dbReference>
<dbReference type="Pfam" id="PF02274">
    <property type="entry name" value="ADI"/>
    <property type="match status" value="1"/>
</dbReference>
<gene>
    <name evidence="4" type="primary">arcA_3</name>
    <name evidence="4" type="ORF">ERS852514_01859</name>
</gene>
<evidence type="ECO:0000256" key="2">
    <source>
        <dbReference type="ARBA" id="ARBA00022801"/>
    </source>
</evidence>
<evidence type="ECO:0000313" key="5">
    <source>
        <dbReference type="Proteomes" id="UP000095454"/>
    </source>
</evidence>
<dbReference type="PANTHER" id="PTHR47271:SF2">
    <property type="entry name" value="ARGININE DEIMINASE"/>
    <property type="match status" value="1"/>
</dbReference>
<dbReference type="GO" id="GO:0016990">
    <property type="term" value="F:arginine deiminase activity"/>
    <property type="evidence" value="ECO:0007669"/>
    <property type="project" value="UniProtKB-EC"/>
</dbReference>
<dbReference type="PIRSF" id="PIRSF006356">
    <property type="entry name" value="Arg_deiminase"/>
    <property type="match status" value="1"/>
</dbReference>
<keyword evidence="2 4" id="KW-0378">Hydrolase</keyword>
<dbReference type="PRINTS" id="PR01466">
    <property type="entry name" value="ARGDEIMINASE"/>
</dbReference>
<proteinExistence type="inferred from homology"/>